<reference evidence="2 3" key="1">
    <citation type="journal article" date="2017" name="Front. Microbiol.">
        <title>Phaeobacter piscinae sp. nov., a species of the Roseobacter group and potential aquaculture probiont.</title>
        <authorList>
            <person name="Sonnenschein E.C."/>
            <person name="Phippen C.B.W."/>
            <person name="Nielsen K.F."/>
            <person name="Mateiu R.V."/>
            <person name="Melchiorsen J."/>
            <person name="Gram L."/>
            <person name="Overmann J."/>
            <person name="Freese H.M."/>
        </authorList>
    </citation>
    <scope>NUCLEOTIDE SEQUENCE [LARGE SCALE GENOMIC DNA]</scope>
    <source>
        <strain evidence="2 3">P88</strain>
        <plasmid evidence="3">pp88_c</plasmid>
    </source>
</reference>
<protein>
    <recommendedName>
        <fullName evidence="1">Transcriptional regulator AbiEi antitoxin N-terminal domain-containing protein</fullName>
    </recommendedName>
</protein>
<name>A0A2I7KGB5_9RHOB</name>
<evidence type="ECO:0000313" key="2">
    <source>
        <dbReference type="EMBL" id="AUR01638.1"/>
    </source>
</evidence>
<feature type="domain" description="Transcriptional regulator AbiEi antitoxin N-terminal" evidence="1">
    <location>
        <begin position="7"/>
        <end position="97"/>
    </location>
</feature>
<dbReference type="InterPro" id="IPR021561">
    <property type="entry name" value="AbiEi_3"/>
</dbReference>
<reference evidence="2 3" key="2">
    <citation type="journal article" date="2017" name="Genome Biol. Evol.">
        <title>Trajectories and Drivers of Genome Evolution in Surface-Associated Marine Phaeobacter.</title>
        <authorList>
            <person name="Freese H.M."/>
            <person name="Sikorski J."/>
            <person name="Bunk B."/>
            <person name="Scheuner C."/>
            <person name="Meier-Kolthoff J.P."/>
            <person name="Sproer C."/>
            <person name="Gram L."/>
            <person name="Overmann J."/>
        </authorList>
    </citation>
    <scope>NUCLEOTIDE SEQUENCE [LARGE SCALE GENOMIC DNA]</scope>
    <source>
        <strain evidence="2 3">P88</strain>
        <plasmid evidence="3">pp88_c</plasmid>
    </source>
</reference>
<sequence>MSVQRGQKLNSLQHLLPEGLVVSAAWLEDRGYSSALRGKYVANRWLKQPARGIYTRPGAEARWQHLVISMQSLMRQPVAVGGLSALELQGYGHYVRLGTGHRVYLYTETRLAKWVREVDPSIHFEQRNANKLFKEADIEHAVTELPDLTAPTDHTETSHVSGGLKRFVWGDREWPMIISSPERATLEFLDEIPNRQSFEHAADLFTGLTDLSPRRLQKLLERCNSVKVTRLFLWFAERYEHTWLKHLDVAAIDIGSGKRVIAKSGRLDPKYQITVPENLNGH</sequence>
<evidence type="ECO:0000259" key="1">
    <source>
        <dbReference type="Pfam" id="PF17194"/>
    </source>
</evidence>
<keyword evidence="2" id="KW-0614">Plasmid</keyword>
<accession>A0A2I7KGB5</accession>
<dbReference type="Pfam" id="PF17194">
    <property type="entry name" value="AbiEi_3_N"/>
    <property type="match status" value="1"/>
</dbReference>
<dbReference type="Pfam" id="PF11459">
    <property type="entry name" value="AbiEi_3"/>
    <property type="match status" value="1"/>
</dbReference>
<dbReference type="InterPro" id="IPR033455">
    <property type="entry name" value="AbiEi_3_N"/>
</dbReference>
<dbReference type="Proteomes" id="UP000236447">
    <property type="component" value="Plasmid pP88_c"/>
</dbReference>
<dbReference type="RefSeq" id="WP_102884682.1">
    <property type="nucleotide sequence ID" value="NZ_CP010728.1"/>
</dbReference>
<geneLocation type="plasmid" evidence="3">
    <name>pp88_c</name>
</geneLocation>
<dbReference type="EMBL" id="CP010728">
    <property type="protein sequence ID" value="AUR01638.1"/>
    <property type="molecule type" value="Genomic_DNA"/>
</dbReference>
<gene>
    <name evidence="2" type="ORF">PhaeoP88_04326</name>
</gene>
<dbReference type="AlphaFoldDB" id="A0A2I7KGB5"/>
<proteinExistence type="predicted"/>
<organism evidence="2 3">
    <name type="scientific">Phaeobacter inhibens</name>
    <dbReference type="NCBI Taxonomy" id="221822"/>
    <lineage>
        <taxon>Bacteria</taxon>
        <taxon>Pseudomonadati</taxon>
        <taxon>Pseudomonadota</taxon>
        <taxon>Alphaproteobacteria</taxon>
        <taxon>Rhodobacterales</taxon>
        <taxon>Roseobacteraceae</taxon>
        <taxon>Phaeobacter</taxon>
    </lineage>
</organism>
<evidence type="ECO:0000313" key="3">
    <source>
        <dbReference type="Proteomes" id="UP000236447"/>
    </source>
</evidence>